<reference evidence="2" key="2">
    <citation type="journal article" date="2008" name="Nucleic Acids Res.">
        <title>The rice annotation project database (RAP-DB): 2008 update.</title>
        <authorList>
            <consortium name="The rice annotation project (RAP)"/>
        </authorList>
    </citation>
    <scope>GENOME REANNOTATION</scope>
    <source>
        <strain evidence="2">cv. Nipponbare</strain>
    </source>
</reference>
<gene>
    <name evidence="1" type="primary">OJ1521_G01.24</name>
</gene>
<name>Q6Z7I1_ORYSJ</name>
<evidence type="ECO:0000313" key="1">
    <source>
        <dbReference type="EMBL" id="BAD15802.1"/>
    </source>
</evidence>
<dbReference type="EMBL" id="AP004854">
    <property type="protein sequence ID" value="BAD15802.1"/>
    <property type="molecule type" value="Genomic_DNA"/>
</dbReference>
<evidence type="ECO:0000313" key="2">
    <source>
        <dbReference type="Proteomes" id="UP000000763"/>
    </source>
</evidence>
<protein>
    <submittedName>
        <fullName evidence="1">Uncharacterized protein</fullName>
    </submittedName>
</protein>
<dbReference type="AlphaFoldDB" id="Q6Z7I1"/>
<reference evidence="2" key="1">
    <citation type="journal article" date="2005" name="Nature">
        <title>The map-based sequence of the rice genome.</title>
        <authorList>
            <consortium name="International rice genome sequencing project (IRGSP)"/>
            <person name="Matsumoto T."/>
            <person name="Wu J."/>
            <person name="Kanamori H."/>
            <person name="Katayose Y."/>
            <person name="Fujisawa M."/>
            <person name="Namiki N."/>
            <person name="Mizuno H."/>
            <person name="Yamamoto K."/>
            <person name="Antonio B.A."/>
            <person name="Baba T."/>
            <person name="Sakata K."/>
            <person name="Nagamura Y."/>
            <person name="Aoki H."/>
            <person name="Arikawa K."/>
            <person name="Arita K."/>
            <person name="Bito T."/>
            <person name="Chiden Y."/>
            <person name="Fujitsuka N."/>
            <person name="Fukunaka R."/>
            <person name="Hamada M."/>
            <person name="Harada C."/>
            <person name="Hayashi A."/>
            <person name="Hijishita S."/>
            <person name="Honda M."/>
            <person name="Hosokawa S."/>
            <person name="Ichikawa Y."/>
            <person name="Idonuma A."/>
            <person name="Iijima M."/>
            <person name="Ikeda M."/>
            <person name="Ikeno M."/>
            <person name="Ito K."/>
            <person name="Ito S."/>
            <person name="Ito T."/>
            <person name="Ito Y."/>
            <person name="Ito Y."/>
            <person name="Iwabuchi A."/>
            <person name="Kamiya K."/>
            <person name="Karasawa W."/>
            <person name="Kurita K."/>
            <person name="Katagiri S."/>
            <person name="Kikuta A."/>
            <person name="Kobayashi H."/>
            <person name="Kobayashi N."/>
            <person name="Machita K."/>
            <person name="Maehara T."/>
            <person name="Masukawa M."/>
            <person name="Mizubayashi T."/>
            <person name="Mukai Y."/>
            <person name="Nagasaki H."/>
            <person name="Nagata Y."/>
            <person name="Naito S."/>
            <person name="Nakashima M."/>
            <person name="Nakama Y."/>
            <person name="Nakamichi Y."/>
            <person name="Nakamura M."/>
            <person name="Meguro A."/>
            <person name="Negishi M."/>
            <person name="Ohta I."/>
            <person name="Ohta T."/>
            <person name="Okamoto M."/>
            <person name="Ono N."/>
            <person name="Saji S."/>
            <person name="Sakaguchi M."/>
            <person name="Sakai K."/>
            <person name="Shibata M."/>
            <person name="Shimokawa T."/>
            <person name="Song J."/>
            <person name="Takazaki Y."/>
            <person name="Terasawa K."/>
            <person name="Tsugane M."/>
            <person name="Tsuji K."/>
            <person name="Ueda S."/>
            <person name="Waki K."/>
            <person name="Yamagata H."/>
            <person name="Yamamoto M."/>
            <person name="Yamamoto S."/>
            <person name="Yamane H."/>
            <person name="Yoshiki S."/>
            <person name="Yoshihara R."/>
            <person name="Yukawa K."/>
            <person name="Zhong H."/>
            <person name="Yano M."/>
            <person name="Yuan Q."/>
            <person name="Ouyang S."/>
            <person name="Liu J."/>
            <person name="Jones K.M."/>
            <person name="Gansberger K."/>
            <person name="Moffat K."/>
            <person name="Hill J."/>
            <person name="Bera J."/>
            <person name="Fadrosh D."/>
            <person name="Jin S."/>
            <person name="Johri S."/>
            <person name="Kim M."/>
            <person name="Overton L."/>
            <person name="Reardon M."/>
            <person name="Tsitrin T."/>
            <person name="Vuong H."/>
            <person name="Weaver B."/>
            <person name="Ciecko A."/>
            <person name="Tallon L."/>
            <person name="Jackson J."/>
            <person name="Pai G."/>
            <person name="Aken S.V."/>
            <person name="Utterback T."/>
            <person name="Reidmuller S."/>
            <person name="Feldblyum T."/>
            <person name="Hsiao J."/>
            <person name="Zismann V."/>
            <person name="Iobst S."/>
            <person name="de Vazeille A.R."/>
            <person name="Buell C.R."/>
            <person name="Ying K."/>
            <person name="Li Y."/>
            <person name="Lu T."/>
            <person name="Huang Y."/>
            <person name="Zhao Q."/>
            <person name="Feng Q."/>
            <person name="Zhang L."/>
            <person name="Zhu J."/>
            <person name="Weng Q."/>
            <person name="Mu J."/>
            <person name="Lu Y."/>
            <person name="Fan D."/>
            <person name="Liu Y."/>
            <person name="Guan J."/>
            <person name="Zhang Y."/>
            <person name="Yu S."/>
            <person name="Liu X."/>
            <person name="Zhang Y."/>
            <person name="Hong G."/>
            <person name="Han B."/>
            <person name="Choisne N."/>
            <person name="Demange N."/>
            <person name="Orjeda G."/>
            <person name="Samain S."/>
            <person name="Cattolico L."/>
            <person name="Pelletier E."/>
            <person name="Couloux A."/>
            <person name="Segurens B."/>
            <person name="Wincker P."/>
            <person name="D'Hont A."/>
            <person name="Scarpelli C."/>
            <person name="Weissenbach J."/>
            <person name="Salanoubat M."/>
            <person name="Quetier F."/>
            <person name="Yu Y."/>
            <person name="Kim H.R."/>
            <person name="Rambo T."/>
            <person name="Currie J."/>
            <person name="Collura K."/>
            <person name="Luo M."/>
            <person name="Yang T."/>
            <person name="Ammiraju J.S.S."/>
            <person name="Engler F."/>
            <person name="Soderlund C."/>
            <person name="Wing R.A."/>
            <person name="Palmer L.E."/>
            <person name="de la Bastide M."/>
            <person name="Spiegel L."/>
            <person name="Nascimento L."/>
            <person name="Zutavern T."/>
            <person name="O'Shaughnessy A."/>
            <person name="Dike S."/>
            <person name="Dedhia N."/>
            <person name="Preston R."/>
            <person name="Balija V."/>
            <person name="McCombie W.R."/>
            <person name="Chow T."/>
            <person name="Chen H."/>
            <person name="Chung M."/>
            <person name="Chen C."/>
            <person name="Shaw J."/>
            <person name="Wu H."/>
            <person name="Hsiao K."/>
            <person name="Chao Y."/>
            <person name="Chu M."/>
            <person name="Cheng C."/>
            <person name="Hour A."/>
            <person name="Lee P."/>
            <person name="Lin S."/>
            <person name="Lin Y."/>
            <person name="Liou J."/>
            <person name="Liu S."/>
            <person name="Hsing Y."/>
            <person name="Raghuvanshi S."/>
            <person name="Mohanty A."/>
            <person name="Bharti A.K."/>
            <person name="Gaur A."/>
            <person name="Gupta V."/>
            <person name="Kumar D."/>
            <person name="Ravi V."/>
            <person name="Vij S."/>
            <person name="Kapur A."/>
            <person name="Khurana P."/>
            <person name="Khurana P."/>
            <person name="Khurana J.P."/>
            <person name="Tyagi A.K."/>
            <person name="Gaikwad K."/>
            <person name="Singh A."/>
            <person name="Dalal V."/>
            <person name="Srivastava S."/>
            <person name="Dixit A."/>
            <person name="Pal A.K."/>
            <person name="Ghazi I.A."/>
            <person name="Yadav M."/>
            <person name="Pandit A."/>
            <person name="Bhargava A."/>
            <person name="Sureshbabu K."/>
            <person name="Batra K."/>
            <person name="Sharma T.R."/>
            <person name="Mohapatra T."/>
            <person name="Singh N.K."/>
            <person name="Messing J."/>
            <person name="Nelson A.B."/>
            <person name="Fuks G."/>
            <person name="Kavchok S."/>
            <person name="Keizer G."/>
            <person name="Linton E."/>
            <person name="Llaca V."/>
            <person name="Song R."/>
            <person name="Tanyolac B."/>
            <person name="Young S."/>
            <person name="Ho-Il K."/>
            <person name="Hahn J.H."/>
            <person name="Sangsakoo G."/>
            <person name="Vanavichit A."/>
            <person name="de Mattos Luiz.A.T."/>
            <person name="Zimmer P.D."/>
            <person name="Malone G."/>
            <person name="Dellagostin O."/>
            <person name="de Oliveira A.C."/>
            <person name="Bevan M."/>
            <person name="Bancroft I."/>
            <person name="Minx P."/>
            <person name="Cordum H."/>
            <person name="Wilson R."/>
            <person name="Cheng Z."/>
            <person name="Jin W."/>
            <person name="Jiang J."/>
            <person name="Leong S.A."/>
            <person name="Iwama H."/>
            <person name="Gojobori T."/>
            <person name="Itoh T."/>
            <person name="Niimura Y."/>
            <person name="Fujii Y."/>
            <person name="Habara T."/>
            <person name="Sakai H."/>
            <person name="Sato Y."/>
            <person name="Wilson G."/>
            <person name="Kumar K."/>
            <person name="McCouch S."/>
            <person name="Juretic N."/>
            <person name="Hoen D."/>
            <person name="Wright S."/>
            <person name="Bruskiewich R."/>
            <person name="Bureau T."/>
            <person name="Miyao A."/>
            <person name="Hirochika H."/>
            <person name="Nishikawa T."/>
            <person name="Kadowaki K."/>
            <person name="Sugiura M."/>
            <person name="Burr B."/>
            <person name="Sasaki T."/>
        </authorList>
    </citation>
    <scope>NUCLEOTIDE SEQUENCE [LARGE SCALE GENOMIC DNA]</scope>
    <source>
        <strain evidence="2">cv. Nipponbare</strain>
    </source>
</reference>
<proteinExistence type="predicted"/>
<accession>Q6Z7I1</accession>
<organism evidence="1 2">
    <name type="scientific">Oryza sativa subsp. japonica</name>
    <name type="common">Rice</name>
    <dbReference type="NCBI Taxonomy" id="39947"/>
    <lineage>
        <taxon>Eukaryota</taxon>
        <taxon>Viridiplantae</taxon>
        <taxon>Streptophyta</taxon>
        <taxon>Embryophyta</taxon>
        <taxon>Tracheophyta</taxon>
        <taxon>Spermatophyta</taxon>
        <taxon>Magnoliopsida</taxon>
        <taxon>Liliopsida</taxon>
        <taxon>Poales</taxon>
        <taxon>Poaceae</taxon>
        <taxon>BOP clade</taxon>
        <taxon>Oryzoideae</taxon>
        <taxon>Oryzeae</taxon>
        <taxon>Oryzinae</taxon>
        <taxon>Oryza</taxon>
        <taxon>Oryza sativa</taxon>
    </lineage>
</organism>
<dbReference type="Proteomes" id="UP000000763">
    <property type="component" value="Chromosome 2"/>
</dbReference>
<sequence length="58" mass="6339">MALAETFALPFQPSQITNTPNPAFIVFFFSKLTASGGLVEACRRTVPDTSSLRLFEAM</sequence>